<protein>
    <recommendedName>
        <fullName evidence="3">Reverse transcriptase domain-containing protein</fullName>
    </recommendedName>
</protein>
<evidence type="ECO:0000313" key="2">
    <source>
        <dbReference type="Proteomes" id="UP000762676"/>
    </source>
</evidence>
<reference evidence="1 2" key="1">
    <citation type="journal article" date="2021" name="Elife">
        <title>Chloroplast acquisition without the gene transfer in kleptoplastic sea slugs, Plakobranchus ocellatus.</title>
        <authorList>
            <person name="Maeda T."/>
            <person name="Takahashi S."/>
            <person name="Yoshida T."/>
            <person name="Shimamura S."/>
            <person name="Takaki Y."/>
            <person name="Nagai Y."/>
            <person name="Toyoda A."/>
            <person name="Suzuki Y."/>
            <person name="Arimoto A."/>
            <person name="Ishii H."/>
            <person name="Satoh N."/>
            <person name="Nishiyama T."/>
            <person name="Hasebe M."/>
            <person name="Maruyama T."/>
            <person name="Minagawa J."/>
            <person name="Obokata J."/>
            <person name="Shigenobu S."/>
        </authorList>
    </citation>
    <scope>NUCLEOTIDE SEQUENCE [LARGE SCALE GENOMIC DNA]</scope>
</reference>
<evidence type="ECO:0008006" key="3">
    <source>
        <dbReference type="Google" id="ProtNLM"/>
    </source>
</evidence>
<sequence>MKVSTRGKQNGIQWNLWQLLDDLDFVDDLPLLSHTKGQIQSKTEDLNIISKGVGLRIHSGKSKVLRSGVETEEGIILGTDALEEVVSLTYLGSIVDLKDSKQIKLLLSSCLTSPQPFNISYNTNRARFRRQVP</sequence>
<proteinExistence type="predicted"/>
<name>A0AAV4IVE5_9GAST</name>
<accession>A0AAV4IVE5</accession>
<comment type="caution">
    <text evidence="1">The sequence shown here is derived from an EMBL/GenBank/DDBJ whole genome shotgun (WGS) entry which is preliminary data.</text>
</comment>
<dbReference type="AlphaFoldDB" id="A0AAV4IVE5"/>
<gene>
    <name evidence="1" type="ORF">ElyMa_004899500</name>
</gene>
<keyword evidence="2" id="KW-1185">Reference proteome</keyword>
<dbReference type="Proteomes" id="UP000762676">
    <property type="component" value="Unassembled WGS sequence"/>
</dbReference>
<organism evidence="1 2">
    <name type="scientific">Elysia marginata</name>
    <dbReference type="NCBI Taxonomy" id="1093978"/>
    <lineage>
        <taxon>Eukaryota</taxon>
        <taxon>Metazoa</taxon>
        <taxon>Spiralia</taxon>
        <taxon>Lophotrochozoa</taxon>
        <taxon>Mollusca</taxon>
        <taxon>Gastropoda</taxon>
        <taxon>Heterobranchia</taxon>
        <taxon>Euthyneura</taxon>
        <taxon>Panpulmonata</taxon>
        <taxon>Sacoglossa</taxon>
        <taxon>Placobranchoidea</taxon>
        <taxon>Plakobranchidae</taxon>
        <taxon>Elysia</taxon>
    </lineage>
</organism>
<evidence type="ECO:0000313" key="1">
    <source>
        <dbReference type="EMBL" id="GFS14085.1"/>
    </source>
</evidence>
<dbReference type="EMBL" id="BMAT01009804">
    <property type="protein sequence ID" value="GFS14085.1"/>
    <property type="molecule type" value="Genomic_DNA"/>
</dbReference>